<dbReference type="InterPro" id="IPR029034">
    <property type="entry name" value="Cystine-knot_cytokine"/>
</dbReference>
<reference evidence="5" key="1">
    <citation type="journal article" date="2014" name="Nat. Commun.">
        <title>The rainbow trout genome provides novel insights into evolution after whole-genome duplication in vertebrates.</title>
        <authorList>
            <person name="Berthelot C."/>
            <person name="Brunet F."/>
            <person name="Chalopin D."/>
            <person name="Juanchich A."/>
            <person name="Bernard M."/>
            <person name="Noel B."/>
            <person name="Bento P."/>
            <person name="Da Silva C."/>
            <person name="Labadie K."/>
            <person name="Alberti A."/>
            <person name="Aury J.M."/>
            <person name="Louis A."/>
            <person name="Dehais P."/>
            <person name="Bardou P."/>
            <person name="Montfort J."/>
            <person name="Klopp C."/>
            <person name="Cabau C."/>
            <person name="Gaspin C."/>
            <person name="Thorgaard G.H."/>
            <person name="Boussaha M."/>
            <person name="Quillet E."/>
            <person name="Guyomard R."/>
            <person name="Galiana D."/>
            <person name="Bobe J."/>
            <person name="Volff J.N."/>
            <person name="Genet C."/>
            <person name="Wincker P."/>
            <person name="Jaillon O."/>
            <person name="Roest Crollius H."/>
            <person name="Guiguen Y."/>
        </authorList>
    </citation>
    <scope>NUCLEOTIDE SEQUENCE [LARGE SCALE GENOMIC DNA]</scope>
</reference>
<sequence>MVGLPGAGKTHWARAHMKQYPEKRYTLLGTAGLLPCMKGQGHRESRLQQASQCLSELIKVAAQTPRNYILDQPNVHPSAQRQRLLWFAGFRRRAVVVFPSKEEWKRRLQEQQEEEGDKIPETDLHKVKVSCTLPEQGDLLEKVLFVELAREEAQALLEGYKKESKSLLPPVPSAPKQRKKPRVRYNNPHSLGLQSYHLNKTRFGRMATQDYNPPKPLIRGRMDRGYNPVAAGDLRGWDRTWFNQEQPYPYGHQQYWTPQQLRYGSSLYIRLKTCRDLPPDTPLLLPLLFQLAHWRPVDTTPKSREVRRWLEVYSRSGCEPRDTLVEVWREFPGETHHLFVPSCVSVRRCGGCCSDEALECVPSLTHSITMELMKTSFMKHELIELDFVEHSQCECR</sequence>
<organism evidence="5 6">
    <name type="scientific">Oncorhynchus mykiss</name>
    <name type="common">Rainbow trout</name>
    <name type="synonym">Salmo gairdneri</name>
    <dbReference type="NCBI Taxonomy" id="8022"/>
    <lineage>
        <taxon>Eukaryota</taxon>
        <taxon>Metazoa</taxon>
        <taxon>Chordata</taxon>
        <taxon>Craniata</taxon>
        <taxon>Vertebrata</taxon>
        <taxon>Euteleostomi</taxon>
        <taxon>Actinopterygii</taxon>
        <taxon>Neopterygii</taxon>
        <taxon>Teleostei</taxon>
        <taxon>Protacanthopterygii</taxon>
        <taxon>Salmoniformes</taxon>
        <taxon>Salmonidae</taxon>
        <taxon>Salmoninae</taxon>
        <taxon>Oncorhynchus</taxon>
    </lineage>
</organism>
<dbReference type="PaxDb" id="8022-A0A060XI62"/>
<evidence type="ECO:0000313" key="6">
    <source>
        <dbReference type="Proteomes" id="UP000193380"/>
    </source>
</evidence>
<dbReference type="STRING" id="8022.A0A060XI62"/>
<dbReference type="PANTHER" id="PTHR12381">
    <property type="entry name" value="HETEROGENEOUS NUCLEAR RIBONUCLEOPROTEIN U FAMILY MEMBER"/>
    <property type="match status" value="1"/>
</dbReference>
<evidence type="ECO:0000256" key="2">
    <source>
        <dbReference type="RuleBase" id="RU003818"/>
    </source>
</evidence>
<dbReference type="CDD" id="cd00135">
    <property type="entry name" value="PDGF"/>
    <property type="match status" value="1"/>
</dbReference>
<dbReference type="EMBL" id="FR905411">
    <property type="protein sequence ID" value="CDQ79141.1"/>
    <property type="molecule type" value="Genomic_DNA"/>
</dbReference>
<dbReference type="PROSITE" id="PS50278">
    <property type="entry name" value="PDGF_2"/>
    <property type="match status" value="1"/>
</dbReference>
<reference evidence="5" key="2">
    <citation type="submission" date="2014-03" db="EMBL/GenBank/DDBJ databases">
        <authorList>
            <person name="Genoscope - CEA"/>
        </authorList>
    </citation>
    <scope>NUCLEOTIDE SEQUENCE</scope>
</reference>
<evidence type="ECO:0000259" key="4">
    <source>
        <dbReference type="PROSITE" id="PS50278"/>
    </source>
</evidence>
<dbReference type="GO" id="GO:0003723">
    <property type="term" value="F:RNA binding"/>
    <property type="evidence" value="ECO:0007669"/>
    <property type="project" value="TreeGrafter"/>
</dbReference>
<dbReference type="GO" id="GO:0016020">
    <property type="term" value="C:membrane"/>
    <property type="evidence" value="ECO:0007669"/>
    <property type="project" value="InterPro"/>
</dbReference>
<dbReference type="PANTHER" id="PTHR12381:SF66">
    <property type="entry name" value="HETEROGENEOUS NUCLEAR RIBONUCLEOPROTEIN U-LIKE PROTEIN 2"/>
    <property type="match status" value="1"/>
</dbReference>
<dbReference type="InterPro" id="IPR023581">
    <property type="entry name" value="PD_growth_factor_CS"/>
</dbReference>
<dbReference type="Proteomes" id="UP000193380">
    <property type="component" value="Unassembled WGS sequence"/>
</dbReference>
<dbReference type="GO" id="GO:0000380">
    <property type="term" value="P:alternative mRNA splicing, via spliceosome"/>
    <property type="evidence" value="ECO:0007669"/>
    <property type="project" value="TreeGrafter"/>
</dbReference>
<accession>A0A060XI62</accession>
<evidence type="ECO:0000256" key="3">
    <source>
        <dbReference type="SAM" id="MobiDB-lite"/>
    </source>
</evidence>
<dbReference type="Pfam" id="PF00341">
    <property type="entry name" value="PDGF"/>
    <property type="match status" value="1"/>
</dbReference>
<gene>
    <name evidence="5" type="ORF">GSONMT00031090001</name>
</gene>
<proteinExistence type="inferred from homology"/>
<dbReference type="GO" id="GO:0005634">
    <property type="term" value="C:nucleus"/>
    <property type="evidence" value="ECO:0007669"/>
    <property type="project" value="TreeGrafter"/>
</dbReference>
<dbReference type="Gene3D" id="2.10.90.10">
    <property type="entry name" value="Cystine-knot cytokines"/>
    <property type="match status" value="1"/>
</dbReference>
<dbReference type="AlphaFoldDB" id="A0A060XI62"/>
<dbReference type="SMART" id="SM00141">
    <property type="entry name" value="PDGF"/>
    <property type="match status" value="1"/>
</dbReference>
<keyword evidence="1 2" id="KW-0339">Growth factor</keyword>
<dbReference type="PROSITE" id="PS00249">
    <property type="entry name" value="PDGF_1"/>
    <property type="match status" value="1"/>
</dbReference>
<evidence type="ECO:0000256" key="1">
    <source>
        <dbReference type="ARBA" id="ARBA00023030"/>
    </source>
</evidence>
<dbReference type="Gene3D" id="3.40.50.300">
    <property type="entry name" value="P-loop containing nucleotide triphosphate hydrolases"/>
    <property type="match status" value="1"/>
</dbReference>
<dbReference type="GO" id="GO:0008083">
    <property type="term" value="F:growth factor activity"/>
    <property type="evidence" value="ECO:0007669"/>
    <property type="project" value="UniProtKB-KW"/>
</dbReference>
<name>A0A060XI62_ONCMY</name>
<feature type="region of interest" description="Disordered" evidence="3">
    <location>
        <begin position="165"/>
        <end position="186"/>
    </location>
</feature>
<dbReference type="InterPro" id="IPR027417">
    <property type="entry name" value="P-loop_NTPase"/>
</dbReference>
<feature type="domain" description="Platelet-derived growth factor (PDGF) family profile" evidence="4">
    <location>
        <begin position="305"/>
        <end position="396"/>
    </location>
</feature>
<dbReference type="Pfam" id="PF13671">
    <property type="entry name" value="AAA_33"/>
    <property type="match status" value="1"/>
</dbReference>
<comment type="similarity">
    <text evidence="2">Belongs to the PDGF/VEGF growth factor family.</text>
</comment>
<dbReference type="InterPro" id="IPR000072">
    <property type="entry name" value="PDGF/VEGF_dom"/>
</dbReference>
<evidence type="ECO:0000313" key="5">
    <source>
        <dbReference type="EMBL" id="CDQ79141.1"/>
    </source>
</evidence>
<dbReference type="SUPFAM" id="SSF52540">
    <property type="entry name" value="P-loop containing nucleoside triphosphate hydrolases"/>
    <property type="match status" value="1"/>
</dbReference>
<dbReference type="SUPFAM" id="SSF57501">
    <property type="entry name" value="Cystine-knot cytokines"/>
    <property type="match status" value="1"/>
</dbReference>
<protein>
    <recommendedName>
        <fullName evidence="4">Platelet-derived growth factor (PDGF) family profile domain-containing protein</fullName>
    </recommendedName>
</protein>